<organism evidence="1 2">
    <name type="scientific">Macrococcoides caseolyticum</name>
    <dbReference type="NCBI Taxonomy" id="69966"/>
    <lineage>
        <taxon>Bacteria</taxon>
        <taxon>Bacillati</taxon>
        <taxon>Bacillota</taxon>
        <taxon>Bacilli</taxon>
        <taxon>Bacillales</taxon>
        <taxon>Staphylococcaceae</taxon>
        <taxon>Macrococcoides</taxon>
    </lineage>
</organism>
<reference evidence="1" key="1">
    <citation type="submission" date="2017-12" db="EMBL/GenBank/DDBJ databases">
        <title>Genomics of Macrococcus caseolyticus.</title>
        <authorList>
            <person name="MacFadyen A.C."/>
            <person name="Paterson G.K."/>
        </authorList>
    </citation>
    <scope>NUCLEOTIDE SEQUENCE</scope>
    <source>
        <strain evidence="1">5459_5_49</strain>
    </source>
</reference>
<accession>A0ACC9MQT6</accession>
<protein>
    <submittedName>
        <fullName evidence="1">Uncharacterized protein</fullName>
    </submittedName>
</protein>
<proteinExistence type="predicted"/>
<comment type="caution">
    <text evidence="1">The sequence shown here is derived from an EMBL/GenBank/DDBJ whole genome shotgun (WGS) entry which is preliminary data.</text>
</comment>
<evidence type="ECO:0000313" key="1">
    <source>
        <dbReference type="EMBL" id="PKE55323.1"/>
    </source>
</evidence>
<sequence>MTYRNKRINRHVHARKPVNSEFEEREQPSIIRNIVKPRTRYPGGEVGRLFNQHIWKSAKYEIGGRR</sequence>
<evidence type="ECO:0000313" key="2">
    <source>
        <dbReference type="Proteomes" id="UP000233606"/>
    </source>
</evidence>
<dbReference type="Proteomes" id="UP000233606">
    <property type="component" value="Unassembled WGS sequence"/>
</dbReference>
<keyword evidence="2" id="KW-1185">Reference proteome</keyword>
<name>A0ACC9MQT6_9STAP</name>
<dbReference type="EMBL" id="PIWU01000034">
    <property type="protein sequence ID" value="PKE55323.1"/>
    <property type="molecule type" value="Genomic_DNA"/>
</dbReference>
<gene>
    <name evidence="1" type="ORF">CW682_12325</name>
</gene>